<dbReference type="Gene3D" id="1.10.357.10">
    <property type="entry name" value="Tetracycline Repressor, domain 2"/>
    <property type="match status" value="1"/>
</dbReference>
<feature type="domain" description="HTH tetR-type" evidence="5">
    <location>
        <begin position="10"/>
        <end position="69"/>
    </location>
</feature>
<dbReference type="PRINTS" id="PR00455">
    <property type="entry name" value="HTHTETR"/>
</dbReference>
<evidence type="ECO:0000259" key="5">
    <source>
        <dbReference type="PROSITE" id="PS50977"/>
    </source>
</evidence>
<protein>
    <submittedName>
        <fullName evidence="6">AcrR family transcriptional regulator</fullName>
    </submittedName>
</protein>
<evidence type="ECO:0000256" key="4">
    <source>
        <dbReference type="PROSITE-ProRule" id="PRU00335"/>
    </source>
</evidence>
<keyword evidence="7" id="KW-1185">Reference proteome</keyword>
<comment type="caution">
    <text evidence="6">The sequence shown here is derived from an EMBL/GenBank/DDBJ whole genome shotgun (WGS) entry which is preliminary data.</text>
</comment>
<feature type="DNA-binding region" description="H-T-H motif" evidence="4">
    <location>
        <begin position="32"/>
        <end position="51"/>
    </location>
</feature>
<dbReference type="InterPro" id="IPR039536">
    <property type="entry name" value="TetR_C_Proteobacteria"/>
</dbReference>
<dbReference type="Pfam" id="PF00440">
    <property type="entry name" value="TetR_N"/>
    <property type="match status" value="1"/>
</dbReference>
<dbReference type="PANTHER" id="PTHR30055">
    <property type="entry name" value="HTH-TYPE TRANSCRIPTIONAL REGULATOR RUTR"/>
    <property type="match status" value="1"/>
</dbReference>
<dbReference type="GO" id="GO:0003700">
    <property type="term" value="F:DNA-binding transcription factor activity"/>
    <property type="evidence" value="ECO:0007669"/>
    <property type="project" value="TreeGrafter"/>
</dbReference>
<dbReference type="GO" id="GO:0000976">
    <property type="term" value="F:transcription cis-regulatory region binding"/>
    <property type="evidence" value="ECO:0007669"/>
    <property type="project" value="TreeGrafter"/>
</dbReference>
<dbReference type="SUPFAM" id="SSF48498">
    <property type="entry name" value="Tetracyclin repressor-like, C-terminal domain"/>
    <property type="match status" value="1"/>
</dbReference>
<dbReference type="InterPro" id="IPR036271">
    <property type="entry name" value="Tet_transcr_reg_TetR-rel_C_sf"/>
</dbReference>
<dbReference type="Pfam" id="PF14246">
    <property type="entry name" value="TetR_C_7"/>
    <property type="match status" value="1"/>
</dbReference>
<dbReference type="PROSITE" id="PS50977">
    <property type="entry name" value="HTH_TETR_2"/>
    <property type="match status" value="1"/>
</dbReference>
<dbReference type="SUPFAM" id="SSF46689">
    <property type="entry name" value="Homeodomain-like"/>
    <property type="match status" value="1"/>
</dbReference>
<evidence type="ECO:0000313" key="7">
    <source>
        <dbReference type="Proteomes" id="UP000530564"/>
    </source>
</evidence>
<evidence type="ECO:0000256" key="2">
    <source>
        <dbReference type="ARBA" id="ARBA00023125"/>
    </source>
</evidence>
<proteinExistence type="predicted"/>
<evidence type="ECO:0000313" key="6">
    <source>
        <dbReference type="EMBL" id="MBB3892755.1"/>
    </source>
</evidence>
<dbReference type="InterPro" id="IPR009057">
    <property type="entry name" value="Homeodomain-like_sf"/>
</dbReference>
<accession>A0A840A1E0</accession>
<evidence type="ECO:0000256" key="3">
    <source>
        <dbReference type="ARBA" id="ARBA00023163"/>
    </source>
</evidence>
<organism evidence="6 7">
    <name type="scientific">Phenylobacterium haematophilum</name>
    <dbReference type="NCBI Taxonomy" id="98513"/>
    <lineage>
        <taxon>Bacteria</taxon>
        <taxon>Pseudomonadati</taxon>
        <taxon>Pseudomonadota</taxon>
        <taxon>Alphaproteobacteria</taxon>
        <taxon>Caulobacterales</taxon>
        <taxon>Caulobacteraceae</taxon>
        <taxon>Phenylobacterium</taxon>
    </lineage>
</organism>
<dbReference type="AlphaFoldDB" id="A0A840A1E0"/>
<keyword evidence="3" id="KW-0804">Transcription</keyword>
<dbReference type="EMBL" id="JACIDK010000005">
    <property type="protein sequence ID" value="MBB3892755.1"/>
    <property type="molecule type" value="Genomic_DNA"/>
</dbReference>
<dbReference type="InterPro" id="IPR001647">
    <property type="entry name" value="HTH_TetR"/>
</dbReference>
<dbReference type="Gene3D" id="1.10.10.60">
    <property type="entry name" value="Homeodomain-like"/>
    <property type="match status" value="1"/>
</dbReference>
<keyword evidence="1" id="KW-0805">Transcription regulation</keyword>
<name>A0A840A1E0_9CAUL</name>
<dbReference type="FunFam" id="1.10.10.60:FF:000141">
    <property type="entry name" value="TetR family transcriptional regulator"/>
    <property type="match status" value="1"/>
</dbReference>
<sequence>MPRAPGQIDLAKTEAILDAAAEVFGERGLAASMEEIARRARVSKQTIYNHYGSKPELIRAIVDRRVAEITAPLLVPEAVDHPQEALAALGRSMLNAVLTARGTSMLRMTVESAGEQPDLARAFFEAGPATSRRRLAEFLKMETENGRMAVDDPVLAAEFFASMVIGGHQIAQLLGVERQFSAAEIDRVAGEAAARFMKAYSA</sequence>
<gene>
    <name evidence="6" type="ORF">GGQ61_003491</name>
</gene>
<dbReference type="InterPro" id="IPR050109">
    <property type="entry name" value="HTH-type_TetR-like_transc_reg"/>
</dbReference>
<reference evidence="6 7" key="1">
    <citation type="submission" date="2020-08" db="EMBL/GenBank/DDBJ databases">
        <title>Genomic Encyclopedia of Type Strains, Phase IV (KMG-IV): sequencing the most valuable type-strain genomes for metagenomic binning, comparative biology and taxonomic classification.</title>
        <authorList>
            <person name="Goeker M."/>
        </authorList>
    </citation>
    <scope>NUCLEOTIDE SEQUENCE [LARGE SCALE GENOMIC DNA]</scope>
    <source>
        <strain evidence="6 7">DSM 21793</strain>
    </source>
</reference>
<dbReference type="RefSeq" id="WP_183775546.1">
    <property type="nucleotide sequence ID" value="NZ_JACIDK010000005.1"/>
</dbReference>
<dbReference type="Proteomes" id="UP000530564">
    <property type="component" value="Unassembled WGS sequence"/>
</dbReference>
<dbReference type="PANTHER" id="PTHR30055:SF146">
    <property type="entry name" value="HTH-TYPE TRANSCRIPTIONAL DUAL REGULATOR CECR"/>
    <property type="match status" value="1"/>
</dbReference>
<keyword evidence="2 4" id="KW-0238">DNA-binding</keyword>
<evidence type="ECO:0000256" key="1">
    <source>
        <dbReference type="ARBA" id="ARBA00023015"/>
    </source>
</evidence>